<accession>A0A1N7QDD2</accession>
<dbReference type="EMBL" id="FTOT01000009">
    <property type="protein sequence ID" value="SIT20870.1"/>
    <property type="molecule type" value="Genomic_DNA"/>
</dbReference>
<dbReference type="Proteomes" id="UP000186141">
    <property type="component" value="Unassembled WGS sequence"/>
</dbReference>
<evidence type="ECO:0000259" key="2">
    <source>
        <dbReference type="Pfam" id="PF20434"/>
    </source>
</evidence>
<dbReference type="InterPro" id="IPR050300">
    <property type="entry name" value="GDXG_lipolytic_enzyme"/>
</dbReference>
<dbReference type="GO" id="GO:0016787">
    <property type="term" value="F:hydrolase activity"/>
    <property type="evidence" value="ECO:0007669"/>
    <property type="project" value="UniProtKB-KW"/>
</dbReference>
<dbReference type="STRING" id="1086013.SAMN05421774_10960"/>
<dbReference type="InterPro" id="IPR029058">
    <property type="entry name" value="AB_hydrolase_fold"/>
</dbReference>
<feature type="domain" description="BD-FAE-like" evidence="2">
    <location>
        <begin position="72"/>
        <end position="164"/>
    </location>
</feature>
<dbReference type="RefSeq" id="WP_076533710.1">
    <property type="nucleotide sequence ID" value="NZ_BMEH01000009.1"/>
</dbReference>
<proteinExistence type="predicted"/>
<dbReference type="AlphaFoldDB" id="A0A1N7QDD2"/>
<dbReference type="Pfam" id="PF20434">
    <property type="entry name" value="BD-FAE"/>
    <property type="match status" value="1"/>
</dbReference>
<protein>
    <submittedName>
        <fullName evidence="3">Arylformamidase</fullName>
    </submittedName>
</protein>
<evidence type="ECO:0000313" key="3">
    <source>
        <dbReference type="EMBL" id="SIT20870.1"/>
    </source>
</evidence>
<evidence type="ECO:0000313" key="4">
    <source>
        <dbReference type="Proteomes" id="UP000186141"/>
    </source>
</evidence>
<name>A0A1N7QDD2_9RHOB</name>
<organism evidence="3 4">
    <name type="scientific">Gemmobacter megaterium</name>
    <dbReference type="NCBI Taxonomy" id="1086013"/>
    <lineage>
        <taxon>Bacteria</taxon>
        <taxon>Pseudomonadati</taxon>
        <taxon>Pseudomonadota</taxon>
        <taxon>Alphaproteobacteria</taxon>
        <taxon>Rhodobacterales</taxon>
        <taxon>Paracoccaceae</taxon>
        <taxon>Gemmobacter</taxon>
    </lineage>
</organism>
<keyword evidence="4" id="KW-1185">Reference proteome</keyword>
<dbReference type="PANTHER" id="PTHR48081">
    <property type="entry name" value="AB HYDROLASE SUPERFAMILY PROTEIN C4A8.06C"/>
    <property type="match status" value="1"/>
</dbReference>
<evidence type="ECO:0000256" key="1">
    <source>
        <dbReference type="ARBA" id="ARBA00022801"/>
    </source>
</evidence>
<keyword evidence="1" id="KW-0378">Hydrolase</keyword>
<dbReference type="Gene3D" id="3.40.50.1820">
    <property type="entry name" value="alpha/beta hydrolase"/>
    <property type="match status" value="1"/>
</dbReference>
<dbReference type="SUPFAM" id="SSF53474">
    <property type="entry name" value="alpha/beta-Hydrolases"/>
    <property type="match status" value="1"/>
</dbReference>
<sequence>MDLAAEAQWPRDRLDADYTARLSCSDAEFATTIADYARLSQVAHDGDRPRIGIGYDNASAETYDLFGTAPGEARPCFVFIHGGYWRALSKGHSSFMAPMLAARGIACAVPDYTLAPAVSLTEIVRQCRAMLAHLWHHASDLGIDRSRIVVGGSSAGGHLTSAVAAGGWQESAGLPAQPLRGQLPISGLFDLAPLASSHVNDWMRFTPEEEQALSPLRNLPAAPLPAVVALAERETPGFHRQSAAYAQATDAPVLTIPARNHFDVVLDLTDPDTALSRALLGLF</sequence>
<gene>
    <name evidence="3" type="ORF">SAMN05421774_10960</name>
</gene>
<dbReference type="InterPro" id="IPR049492">
    <property type="entry name" value="BD-FAE-like_dom"/>
</dbReference>
<reference evidence="3 4" key="1">
    <citation type="submission" date="2017-01" db="EMBL/GenBank/DDBJ databases">
        <authorList>
            <person name="Mah S.A."/>
            <person name="Swanson W.J."/>
            <person name="Moy G.W."/>
            <person name="Vacquier V.D."/>
        </authorList>
    </citation>
    <scope>NUCLEOTIDE SEQUENCE [LARGE SCALE GENOMIC DNA]</scope>
    <source>
        <strain evidence="3 4">DSM 26375</strain>
    </source>
</reference>
<dbReference type="PANTHER" id="PTHR48081:SF33">
    <property type="entry name" value="KYNURENINE FORMAMIDASE"/>
    <property type="match status" value="1"/>
</dbReference>